<dbReference type="EMBL" id="JAAGMK010000137">
    <property type="protein sequence ID" value="NEB83721.1"/>
    <property type="molecule type" value="Genomic_DNA"/>
</dbReference>
<comment type="caution">
    <text evidence="2">The sequence shown here is derived from an EMBL/GenBank/DDBJ whole genome shotgun (WGS) entry which is preliminary data.</text>
</comment>
<evidence type="ECO:0000256" key="1">
    <source>
        <dbReference type="SAM" id="MobiDB-lite"/>
    </source>
</evidence>
<feature type="region of interest" description="Disordered" evidence="1">
    <location>
        <begin position="32"/>
        <end position="53"/>
    </location>
</feature>
<dbReference type="AlphaFoldDB" id="A0A6G3SLC5"/>
<accession>A0A6G3SLC5</accession>
<protein>
    <submittedName>
        <fullName evidence="2">2-methylisoborneol synthase</fullName>
    </submittedName>
</protein>
<gene>
    <name evidence="2" type="ORF">G3I43_05900</name>
</gene>
<sequence>MPVPELPPPQSSLPEAVTRFGATVLGAVAARAHDTEAVGGPTGGHPLPGPPAG</sequence>
<feature type="non-terminal residue" evidence="2">
    <location>
        <position position="53"/>
    </location>
</feature>
<proteinExistence type="predicted"/>
<name>A0A6G3SLC5_STRAQ</name>
<organism evidence="2">
    <name type="scientific">Streptomyces anulatus</name>
    <name type="common">Streptomyces chrysomallus</name>
    <dbReference type="NCBI Taxonomy" id="1892"/>
    <lineage>
        <taxon>Bacteria</taxon>
        <taxon>Bacillati</taxon>
        <taxon>Actinomycetota</taxon>
        <taxon>Actinomycetes</taxon>
        <taxon>Kitasatosporales</taxon>
        <taxon>Streptomycetaceae</taxon>
        <taxon>Streptomyces</taxon>
    </lineage>
</organism>
<evidence type="ECO:0000313" key="2">
    <source>
        <dbReference type="EMBL" id="NEB83721.1"/>
    </source>
</evidence>
<reference evidence="2" key="1">
    <citation type="submission" date="2020-01" db="EMBL/GenBank/DDBJ databases">
        <title>Insect and environment-associated Actinomycetes.</title>
        <authorList>
            <person name="Currrie C."/>
            <person name="Chevrette M."/>
            <person name="Carlson C."/>
            <person name="Stubbendieck R."/>
            <person name="Wendt-Pienkowski E."/>
        </authorList>
    </citation>
    <scope>NUCLEOTIDE SEQUENCE</scope>
    <source>
        <strain evidence="2">SID505</strain>
    </source>
</reference>